<sequence length="564" mass="60769">MGDGQRMQPGVTWDCAHYGLGAPNGNDGEQQWVWYKKHRNVFMVLSGHMDTTGYLKGMGDSGNDIHQMLSDYQSYGNGGNGYLRIIRFSPQTNTVNIKTYSPTLNQYIPAHEYQFDFFPYDSFKAEYYNNKDMSGVPAYTTTVSTINSDWGNSTPHPAVTSDRFSARWTGYWDLNAGQYNFIMTTDDGMRVYVDGELITGLDKWFDQAETTYVVPVTIANSGRHEIYVEYYEDLGTAKARLYWTNVPDTLAPILSNLSPFSGATSVSANTNISLHVTDSAYGVDKSSLGMTVNGSAVTPVVTGTPSDYLIVYNPPSDFTSPQNVQVHIEAQDLAGNTLSQSYSFQVGCVPACIGKVCGSDGCGGSCGDCSAGTICSGESCVPCTPNCTGKICGSNGCGGSCGSCSSEMSCSAGQCITNPSGGGIIKPCFLAGTSIGLAYGGTKPIEQIAVGDEVVSFDEMSQTFQKSMVKELFVHETDYYLVINNFINVTPNHAVYSGGKWVPIGDLIVGDTIYSSGEKALTIISIEKVEAPVTVYNFEAYPYHTYIADGIVAHNALGKKPPAE</sequence>
<dbReference type="PROSITE" id="PS50818">
    <property type="entry name" value="INTEIN_C_TER"/>
    <property type="match status" value="1"/>
</dbReference>
<dbReference type="InterPro" id="IPR037524">
    <property type="entry name" value="PA14/GLEYA"/>
</dbReference>
<protein>
    <recommendedName>
        <fullName evidence="1">PA14 domain-containing protein</fullName>
    </recommendedName>
</protein>
<organism evidence="2 3">
    <name type="scientific">Candidatus Kerfeldbacteria bacterium RIFCSPLOWO2_01_FULL_48_11</name>
    <dbReference type="NCBI Taxonomy" id="1798543"/>
    <lineage>
        <taxon>Bacteria</taxon>
        <taxon>Candidatus Kerfeldiibacteriota</taxon>
    </lineage>
</organism>
<reference evidence="2 3" key="1">
    <citation type="journal article" date="2016" name="Nat. Commun.">
        <title>Thousands of microbial genomes shed light on interconnected biogeochemical processes in an aquifer system.</title>
        <authorList>
            <person name="Anantharaman K."/>
            <person name="Brown C.T."/>
            <person name="Hug L.A."/>
            <person name="Sharon I."/>
            <person name="Castelle C.J."/>
            <person name="Probst A.J."/>
            <person name="Thomas B.C."/>
            <person name="Singh A."/>
            <person name="Wilkins M.J."/>
            <person name="Karaoz U."/>
            <person name="Brodie E.L."/>
            <person name="Williams K.H."/>
            <person name="Hubbard S.S."/>
            <person name="Banfield J.F."/>
        </authorList>
    </citation>
    <scope>NUCLEOTIDE SEQUENCE [LARGE SCALE GENOMIC DNA]</scope>
</reference>
<dbReference type="CDD" id="cd00081">
    <property type="entry name" value="Hint"/>
    <property type="match status" value="1"/>
</dbReference>
<dbReference type="GO" id="GO:0016539">
    <property type="term" value="P:intein-mediated protein splicing"/>
    <property type="evidence" value="ECO:0007669"/>
    <property type="project" value="InterPro"/>
</dbReference>
<dbReference type="EMBL" id="MHKE01000015">
    <property type="protein sequence ID" value="OGY83123.1"/>
    <property type="molecule type" value="Genomic_DNA"/>
</dbReference>
<accession>A0A1G2B1Q2</accession>
<evidence type="ECO:0000313" key="3">
    <source>
        <dbReference type="Proteomes" id="UP000179164"/>
    </source>
</evidence>
<dbReference type="InterPro" id="IPR011658">
    <property type="entry name" value="PA14_dom"/>
</dbReference>
<dbReference type="Pfam" id="PF07591">
    <property type="entry name" value="PT-HINT"/>
    <property type="match status" value="1"/>
</dbReference>
<name>A0A1G2B1Q2_9BACT</name>
<dbReference type="Gene3D" id="3.90.182.10">
    <property type="entry name" value="Toxin - Anthrax Protective Antigen,domain 1"/>
    <property type="match status" value="1"/>
</dbReference>
<evidence type="ECO:0000259" key="1">
    <source>
        <dbReference type="PROSITE" id="PS51820"/>
    </source>
</evidence>
<gene>
    <name evidence="2" type="ORF">A2898_02500</name>
</gene>
<dbReference type="AlphaFoldDB" id="A0A1G2B1Q2"/>
<dbReference type="SUPFAM" id="SSF56988">
    <property type="entry name" value="Anthrax protective antigen"/>
    <property type="match status" value="1"/>
</dbReference>
<dbReference type="PROSITE" id="PS51820">
    <property type="entry name" value="PA14"/>
    <property type="match status" value="1"/>
</dbReference>
<dbReference type="SMART" id="SM00758">
    <property type="entry name" value="PA14"/>
    <property type="match status" value="1"/>
</dbReference>
<dbReference type="InterPro" id="IPR003586">
    <property type="entry name" value="Hint_dom_C"/>
</dbReference>
<dbReference type="STRING" id="1798543.A2898_02500"/>
<dbReference type="Gene3D" id="2.170.16.10">
    <property type="entry name" value="Hedgehog/Intein (Hint) domain"/>
    <property type="match status" value="1"/>
</dbReference>
<dbReference type="SMART" id="SM00305">
    <property type="entry name" value="HintC"/>
    <property type="match status" value="1"/>
</dbReference>
<dbReference type="Pfam" id="PF07691">
    <property type="entry name" value="PA14"/>
    <property type="match status" value="1"/>
</dbReference>
<dbReference type="SUPFAM" id="SSF51294">
    <property type="entry name" value="Hedgehog/intein (Hint) domain"/>
    <property type="match status" value="1"/>
</dbReference>
<comment type="caution">
    <text evidence="2">The sequence shown here is derived from an EMBL/GenBank/DDBJ whole genome shotgun (WGS) entry which is preliminary data.</text>
</comment>
<dbReference type="InterPro" id="IPR030934">
    <property type="entry name" value="Intein_C"/>
</dbReference>
<dbReference type="InterPro" id="IPR036844">
    <property type="entry name" value="Hint_dom_sf"/>
</dbReference>
<evidence type="ECO:0000313" key="2">
    <source>
        <dbReference type="EMBL" id="OGY83123.1"/>
    </source>
</evidence>
<feature type="domain" description="PA14" evidence="1">
    <location>
        <begin position="118"/>
        <end position="257"/>
    </location>
</feature>
<proteinExistence type="predicted"/>
<dbReference type="Proteomes" id="UP000179164">
    <property type="component" value="Unassembled WGS sequence"/>
</dbReference>
<dbReference type="PROSITE" id="PS50817">
    <property type="entry name" value="INTEIN_N_TER"/>
    <property type="match status" value="1"/>
</dbReference>
<dbReference type="InterPro" id="IPR006141">
    <property type="entry name" value="Intein_N"/>
</dbReference>